<feature type="domain" description="ABC transporter" evidence="8">
    <location>
        <begin position="3"/>
        <end position="237"/>
    </location>
</feature>
<dbReference type="PANTHER" id="PTHR48041">
    <property type="entry name" value="ABC TRANSPORTER G FAMILY MEMBER 28"/>
    <property type="match status" value="1"/>
</dbReference>
<dbReference type="GO" id="GO:0140359">
    <property type="term" value="F:ABC-type transporter activity"/>
    <property type="evidence" value="ECO:0007669"/>
    <property type="project" value="InterPro"/>
</dbReference>
<keyword evidence="10" id="KW-1185">Reference proteome</keyword>
<dbReference type="CDD" id="cd03213">
    <property type="entry name" value="ABCG_EPDR"/>
    <property type="match status" value="1"/>
</dbReference>
<dbReference type="KEGG" id="cvr:CHLNCDRAFT_19034"/>
<dbReference type="Pfam" id="PF00005">
    <property type="entry name" value="ABC_tran"/>
    <property type="match status" value="1"/>
</dbReference>
<evidence type="ECO:0000256" key="5">
    <source>
        <dbReference type="ARBA" id="ARBA00022840"/>
    </source>
</evidence>
<accession>E1Z3W3</accession>
<dbReference type="Pfam" id="PF19055">
    <property type="entry name" value="ABC2_membrane_7"/>
    <property type="match status" value="1"/>
</dbReference>
<protein>
    <recommendedName>
        <fullName evidence="8">ABC transporter domain-containing protein</fullName>
    </recommendedName>
</protein>
<keyword evidence="5" id="KW-0067">ATP-binding</keyword>
<dbReference type="eggNOG" id="KOG0061">
    <property type="taxonomic scope" value="Eukaryota"/>
</dbReference>
<dbReference type="OMA" id="ETNITIC"/>
<keyword evidence="6" id="KW-1133">Transmembrane helix</keyword>
<gene>
    <name evidence="9" type="ORF">CHLNCDRAFT_19034</name>
</gene>
<evidence type="ECO:0000256" key="1">
    <source>
        <dbReference type="ARBA" id="ARBA00004141"/>
    </source>
</evidence>
<dbReference type="GO" id="GO:0016020">
    <property type="term" value="C:membrane"/>
    <property type="evidence" value="ECO:0007669"/>
    <property type="project" value="UniProtKB-SubCell"/>
</dbReference>
<feature type="non-terminal residue" evidence="9">
    <location>
        <position position="1"/>
    </location>
</feature>
<dbReference type="PROSITE" id="PS50893">
    <property type="entry name" value="ABC_TRANSPORTER_2"/>
    <property type="match status" value="1"/>
</dbReference>
<dbReference type="GO" id="GO:0005524">
    <property type="term" value="F:ATP binding"/>
    <property type="evidence" value="ECO:0007669"/>
    <property type="project" value="UniProtKB-KW"/>
</dbReference>
<dbReference type="InterPro" id="IPR017871">
    <property type="entry name" value="ABC_transporter-like_CS"/>
</dbReference>
<evidence type="ECO:0000256" key="4">
    <source>
        <dbReference type="ARBA" id="ARBA00022741"/>
    </source>
</evidence>
<evidence type="ECO:0000313" key="9">
    <source>
        <dbReference type="EMBL" id="EFN59551.1"/>
    </source>
</evidence>
<dbReference type="InterPro" id="IPR043926">
    <property type="entry name" value="ABCG_dom"/>
</dbReference>
<dbReference type="InterPro" id="IPR027417">
    <property type="entry name" value="P-loop_NTPase"/>
</dbReference>
<keyword evidence="3" id="KW-0812">Transmembrane</keyword>
<comment type="subcellular location">
    <subcellularLocation>
        <location evidence="1">Membrane</location>
        <topology evidence="1">Multi-pass membrane protein</topology>
    </subcellularLocation>
</comment>
<reference evidence="9 10" key="1">
    <citation type="journal article" date="2010" name="Plant Cell">
        <title>The Chlorella variabilis NC64A genome reveals adaptation to photosymbiosis, coevolution with viruses, and cryptic sex.</title>
        <authorList>
            <person name="Blanc G."/>
            <person name="Duncan G."/>
            <person name="Agarkova I."/>
            <person name="Borodovsky M."/>
            <person name="Gurnon J."/>
            <person name="Kuo A."/>
            <person name="Lindquist E."/>
            <person name="Lucas S."/>
            <person name="Pangilinan J."/>
            <person name="Polle J."/>
            <person name="Salamov A."/>
            <person name="Terry A."/>
            <person name="Yamada T."/>
            <person name="Dunigan D.D."/>
            <person name="Grigoriev I.V."/>
            <person name="Claverie J.M."/>
            <person name="Van Etten J.L."/>
        </authorList>
    </citation>
    <scope>NUCLEOTIDE SEQUENCE [LARGE SCALE GENOMIC DNA]</scope>
    <source>
        <strain evidence="9 10">NC64A</strain>
    </source>
</reference>
<evidence type="ECO:0000313" key="10">
    <source>
        <dbReference type="Proteomes" id="UP000008141"/>
    </source>
</evidence>
<dbReference type="GeneID" id="17358693"/>
<dbReference type="Gene3D" id="3.40.50.300">
    <property type="entry name" value="P-loop containing nucleotide triphosphate hydrolases"/>
    <property type="match status" value="1"/>
</dbReference>
<dbReference type="SMART" id="SM00382">
    <property type="entry name" value="AAA"/>
    <property type="match status" value="1"/>
</dbReference>
<sequence length="273" mass="29544">PPPSFRHKKRLLDDLSGHTGPGFTAIMGPSGAGKSTLLNALACRLDKGATMEGKVRLNGGTYGLAHLKTIASYVMQDDLLNAHHTVEETLLYTAKLRLPPSTTAEERVARIEEVIDATKLQHCRHTLVGSPLRKGISGGERKRLCVAMELLTRPMLLFLDEPSSGLDSTTALSLCTLLRELADTRQCTILCTIHQPSAKIFSLFHKLFLLQGGKIVFQGEPSSAVTVFASHGFPCPPLTNPADHLMDVISCSPHVHATARAASFVLQEPPVIE</sequence>
<dbReference type="InterPro" id="IPR003593">
    <property type="entry name" value="AAA+_ATPase"/>
</dbReference>
<evidence type="ECO:0000256" key="2">
    <source>
        <dbReference type="ARBA" id="ARBA00022448"/>
    </source>
</evidence>
<dbReference type="AlphaFoldDB" id="E1Z3W3"/>
<dbReference type="InterPro" id="IPR003439">
    <property type="entry name" value="ABC_transporter-like_ATP-bd"/>
</dbReference>
<keyword evidence="7" id="KW-0472">Membrane</keyword>
<dbReference type="RefSeq" id="XP_005851653.1">
    <property type="nucleotide sequence ID" value="XM_005851591.1"/>
</dbReference>
<evidence type="ECO:0000256" key="6">
    <source>
        <dbReference type="ARBA" id="ARBA00022989"/>
    </source>
</evidence>
<evidence type="ECO:0000256" key="3">
    <source>
        <dbReference type="ARBA" id="ARBA00022692"/>
    </source>
</evidence>
<dbReference type="PANTHER" id="PTHR48041:SF139">
    <property type="entry name" value="PROTEIN SCARLET"/>
    <property type="match status" value="1"/>
</dbReference>
<dbReference type="SUPFAM" id="SSF52540">
    <property type="entry name" value="P-loop containing nucleoside triphosphate hydrolases"/>
    <property type="match status" value="1"/>
</dbReference>
<name>E1Z3W3_CHLVA</name>
<dbReference type="PROSITE" id="PS00211">
    <property type="entry name" value="ABC_TRANSPORTER_1"/>
    <property type="match status" value="1"/>
</dbReference>
<proteinExistence type="predicted"/>
<keyword evidence="2" id="KW-0813">Transport</keyword>
<dbReference type="InterPro" id="IPR050352">
    <property type="entry name" value="ABCG_transporters"/>
</dbReference>
<dbReference type="OrthoDB" id="66620at2759"/>
<dbReference type="EMBL" id="GL433836">
    <property type="protein sequence ID" value="EFN59551.1"/>
    <property type="molecule type" value="Genomic_DNA"/>
</dbReference>
<dbReference type="STRING" id="554065.E1Z3W3"/>
<organism evidence="10">
    <name type="scientific">Chlorella variabilis</name>
    <name type="common">Green alga</name>
    <dbReference type="NCBI Taxonomy" id="554065"/>
    <lineage>
        <taxon>Eukaryota</taxon>
        <taxon>Viridiplantae</taxon>
        <taxon>Chlorophyta</taxon>
        <taxon>core chlorophytes</taxon>
        <taxon>Trebouxiophyceae</taxon>
        <taxon>Chlorellales</taxon>
        <taxon>Chlorellaceae</taxon>
        <taxon>Chlorella clade</taxon>
        <taxon>Chlorella</taxon>
    </lineage>
</organism>
<dbReference type="GO" id="GO:0016887">
    <property type="term" value="F:ATP hydrolysis activity"/>
    <property type="evidence" value="ECO:0007669"/>
    <property type="project" value="InterPro"/>
</dbReference>
<dbReference type="InParanoid" id="E1Z3W3"/>
<keyword evidence="4" id="KW-0547">Nucleotide-binding</keyword>
<evidence type="ECO:0000256" key="7">
    <source>
        <dbReference type="ARBA" id="ARBA00023136"/>
    </source>
</evidence>
<evidence type="ECO:0000259" key="8">
    <source>
        <dbReference type="PROSITE" id="PS50893"/>
    </source>
</evidence>
<dbReference type="Proteomes" id="UP000008141">
    <property type="component" value="Unassembled WGS sequence"/>
</dbReference>